<name>A0ABP9N748_9HYPH</name>
<dbReference type="EMBL" id="BAABIZ010000029">
    <property type="protein sequence ID" value="GAA5111139.1"/>
    <property type="molecule type" value="Genomic_DNA"/>
</dbReference>
<reference evidence="2" key="1">
    <citation type="journal article" date="2019" name="Int. J. Syst. Evol. Microbiol.">
        <title>The Global Catalogue of Microorganisms (GCM) 10K type strain sequencing project: providing services to taxonomists for standard genome sequencing and annotation.</title>
        <authorList>
            <consortium name="The Broad Institute Genomics Platform"/>
            <consortium name="The Broad Institute Genome Sequencing Center for Infectious Disease"/>
            <person name="Wu L."/>
            <person name="Ma J."/>
        </authorList>
    </citation>
    <scope>NUCLEOTIDE SEQUENCE [LARGE SCALE GENOMIC DNA]</scope>
    <source>
        <strain evidence="2">JCM 17712</strain>
    </source>
</reference>
<evidence type="ECO:0000313" key="2">
    <source>
        <dbReference type="Proteomes" id="UP001500864"/>
    </source>
</evidence>
<evidence type="ECO:0000313" key="1">
    <source>
        <dbReference type="EMBL" id="GAA5111139.1"/>
    </source>
</evidence>
<organism evidence="1 2">
    <name type="scientific">Bartonella jaculi</name>
    <dbReference type="NCBI Taxonomy" id="686226"/>
    <lineage>
        <taxon>Bacteria</taxon>
        <taxon>Pseudomonadati</taxon>
        <taxon>Pseudomonadota</taxon>
        <taxon>Alphaproteobacteria</taxon>
        <taxon>Hyphomicrobiales</taxon>
        <taxon>Bartonellaceae</taxon>
        <taxon>Bartonella</taxon>
    </lineage>
</organism>
<dbReference type="Proteomes" id="UP001500864">
    <property type="component" value="Unassembled WGS sequence"/>
</dbReference>
<keyword evidence="2" id="KW-1185">Reference proteome</keyword>
<dbReference type="RefSeq" id="WP_345117180.1">
    <property type="nucleotide sequence ID" value="NZ_BAABIZ010000029.1"/>
</dbReference>
<comment type="caution">
    <text evidence="1">The sequence shown here is derived from an EMBL/GenBank/DDBJ whole genome shotgun (WGS) entry which is preliminary data.</text>
</comment>
<protein>
    <submittedName>
        <fullName evidence="1">Uncharacterized protein</fullName>
    </submittedName>
</protein>
<proteinExistence type="predicted"/>
<gene>
    <name evidence="1" type="ORF">GCM10023261_15230</name>
</gene>
<accession>A0ABP9N748</accession>
<sequence length="56" mass="6538">MSSYTRNITSRSLANISHFYDSQQTQSEAQAQAEIIRAREESSKRYQDYAKKIRGH</sequence>